<accession>A0ABX7ALU7</accession>
<organism evidence="2 3">
    <name type="scientific">Lysinibacillus agricola</name>
    <dbReference type="NCBI Taxonomy" id="2590012"/>
    <lineage>
        <taxon>Bacteria</taxon>
        <taxon>Bacillati</taxon>
        <taxon>Bacillota</taxon>
        <taxon>Bacilli</taxon>
        <taxon>Bacillales</taxon>
        <taxon>Bacillaceae</taxon>
        <taxon>Lysinibacillus</taxon>
    </lineage>
</organism>
<dbReference type="Proteomes" id="UP000596049">
    <property type="component" value="Chromosome"/>
</dbReference>
<gene>
    <name evidence="2" type="ORF">FJQ98_16710</name>
</gene>
<evidence type="ECO:0000259" key="1">
    <source>
        <dbReference type="Pfam" id="PF02368"/>
    </source>
</evidence>
<dbReference type="InterPro" id="IPR003343">
    <property type="entry name" value="Big_2"/>
</dbReference>
<reference evidence="2 3" key="1">
    <citation type="submission" date="2020-01" db="EMBL/GenBank/DDBJ databases">
        <authorList>
            <person name="Liu G."/>
            <person name="Liu B."/>
        </authorList>
    </citation>
    <scope>NUCLEOTIDE SEQUENCE [LARGE SCALE GENOMIC DNA]</scope>
    <source>
        <strain evidence="2 3">FJAT-51161</strain>
    </source>
</reference>
<dbReference type="SUPFAM" id="SSF49373">
    <property type="entry name" value="Invasin/intimin cell-adhesion fragments"/>
    <property type="match status" value="1"/>
</dbReference>
<dbReference type="Gene3D" id="2.60.40.1080">
    <property type="match status" value="1"/>
</dbReference>
<dbReference type="RefSeq" id="WP_053595653.1">
    <property type="nucleotide sequence ID" value="NZ_CP067341.1"/>
</dbReference>
<dbReference type="Pfam" id="PF02368">
    <property type="entry name" value="Big_2"/>
    <property type="match status" value="1"/>
</dbReference>
<evidence type="ECO:0000313" key="3">
    <source>
        <dbReference type="Proteomes" id="UP000596049"/>
    </source>
</evidence>
<dbReference type="EMBL" id="CP067341">
    <property type="protein sequence ID" value="QQP10887.1"/>
    <property type="molecule type" value="Genomic_DNA"/>
</dbReference>
<evidence type="ECO:0000313" key="2">
    <source>
        <dbReference type="EMBL" id="QQP10887.1"/>
    </source>
</evidence>
<keyword evidence="3" id="KW-1185">Reference proteome</keyword>
<proteinExistence type="predicted"/>
<dbReference type="InterPro" id="IPR008964">
    <property type="entry name" value="Invasin/intimin_cell_adhesion"/>
</dbReference>
<protein>
    <submittedName>
        <fullName evidence="2">Ig-like domain-containing protein</fullName>
    </submittedName>
</protein>
<sequence>MKKLFAVSVADALLLDPKTDNLLVKGKALLSSSMEQTIQEQEVYAGRGSQLQTVYNYQKVVAFQLEAADFSPTYLALQTGSEIKNKLSKYYTEETVEFDANGKGALKETPIGNVYVEMDAGNQTIIPNDKEITVHTLADKTAMVVYQYETLVDEMVIPANSFPKACKLVLTSGLFDEDGDHAYEVQIEVPRYKLDGAMSLSLTHDGTSQSTLNGKSLVDDKGNYAYIKYLPMGDQKVEISMLASNPSEVVLDSTIANDSEQVTVYGIRGGGYGNIVMDNAKLTFTSDDPTIATVDTKGKITAVAIGNTTVRVTDGKYKEVIDVEVV</sequence>
<name>A0ABX7ALU7_9BACI</name>
<feature type="domain" description="BIG2" evidence="1">
    <location>
        <begin position="279"/>
        <end position="316"/>
    </location>
</feature>